<evidence type="ECO:0000256" key="4">
    <source>
        <dbReference type="ARBA" id="ARBA00022723"/>
    </source>
</evidence>
<keyword evidence="8 9" id="KW-0067">ATP-binding</keyword>
<dbReference type="GO" id="GO:0006104">
    <property type="term" value="P:succinyl-CoA metabolic process"/>
    <property type="evidence" value="ECO:0007669"/>
    <property type="project" value="TreeGrafter"/>
</dbReference>
<dbReference type="EC" id="6.2.1.5" evidence="8"/>
<evidence type="ECO:0000259" key="11">
    <source>
        <dbReference type="PROSITE" id="PS50975"/>
    </source>
</evidence>
<keyword evidence="3 8" id="KW-0436">Ligase</keyword>
<keyword evidence="4 8" id="KW-0479">Metal-binding</keyword>
<dbReference type="AlphaFoldDB" id="A0A192ZIJ9"/>
<feature type="binding site" evidence="8">
    <location>
        <begin position="352"/>
        <end position="354"/>
    </location>
    <ligand>
        <name>substrate</name>
        <note>ligand shared with subunit alpha</note>
    </ligand>
</feature>
<feature type="binding site" evidence="8">
    <location>
        <position position="70"/>
    </location>
    <ligand>
        <name>ATP</name>
        <dbReference type="ChEBI" id="CHEBI:30616"/>
    </ligand>
</feature>
<accession>A0A192ZIJ9</accession>
<keyword evidence="2 8" id="KW-0816">Tricarboxylic acid cycle</keyword>
<comment type="subcellular location">
    <subcellularLocation>
        <location evidence="8">Mitochondrion</location>
    </subcellularLocation>
</comment>
<dbReference type="HAMAP" id="MF_00558">
    <property type="entry name" value="Succ_CoA_beta"/>
    <property type="match status" value="1"/>
</dbReference>
<evidence type="ECO:0000256" key="9">
    <source>
        <dbReference type="PROSITE-ProRule" id="PRU00409"/>
    </source>
</evidence>
<dbReference type="FunFam" id="3.30.1490.20:FF:000004">
    <property type="entry name" value="Succinate--CoA ligase [ADP-forming] subunit beta, mitochondrial"/>
    <property type="match status" value="1"/>
</dbReference>
<feature type="domain" description="ATP-grasp" evidence="11">
    <location>
        <begin position="33"/>
        <end position="258"/>
    </location>
</feature>
<evidence type="ECO:0000256" key="5">
    <source>
        <dbReference type="ARBA" id="ARBA00022741"/>
    </source>
</evidence>
<dbReference type="SUPFAM" id="SSF52210">
    <property type="entry name" value="Succinyl-CoA synthetase domains"/>
    <property type="match status" value="1"/>
</dbReference>
<dbReference type="PANTHER" id="PTHR11815:SF10">
    <property type="entry name" value="SUCCINATE--COA LIGASE [GDP-FORMING] SUBUNIT BETA, MITOCHONDRIAL"/>
    <property type="match status" value="1"/>
</dbReference>
<evidence type="ECO:0000256" key="2">
    <source>
        <dbReference type="ARBA" id="ARBA00022532"/>
    </source>
</evidence>
<evidence type="ECO:0000256" key="8">
    <source>
        <dbReference type="HAMAP-Rule" id="MF_03219"/>
    </source>
</evidence>
<evidence type="ECO:0000256" key="10">
    <source>
        <dbReference type="RuleBase" id="RU361258"/>
    </source>
</evidence>
<dbReference type="EMBL" id="KT984527">
    <property type="protein sequence ID" value="ANM86747.1"/>
    <property type="molecule type" value="mRNA"/>
</dbReference>
<dbReference type="InterPro" id="IPR017866">
    <property type="entry name" value="Succ-CoA_synthase_bsu_CS"/>
</dbReference>
<comment type="similarity">
    <text evidence="8 10">Belongs to the succinate/malate CoA ligase beta subunit family.</text>
</comment>
<dbReference type="GO" id="GO:0005739">
    <property type="term" value="C:mitochondrion"/>
    <property type="evidence" value="ECO:0007669"/>
    <property type="project" value="UniProtKB-SubCell"/>
</dbReference>
<dbReference type="Gene3D" id="3.40.50.261">
    <property type="entry name" value="Succinyl-CoA synthetase domains"/>
    <property type="match status" value="1"/>
</dbReference>
<dbReference type="NCBIfam" id="TIGR01016">
    <property type="entry name" value="sucCoAbeta"/>
    <property type="match status" value="1"/>
</dbReference>
<dbReference type="FunFam" id="3.40.50.261:FF:000001">
    <property type="entry name" value="Succinate--CoA ligase [ADP-forming] subunit beta"/>
    <property type="match status" value="1"/>
</dbReference>
<comment type="cofactor">
    <cofactor evidence="8">
        <name>Mg(2+)</name>
        <dbReference type="ChEBI" id="CHEBI:18420"/>
    </cofactor>
    <text evidence="8">Binds 1 Mg(2+) ion per subunit.</text>
</comment>
<evidence type="ECO:0000256" key="3">
    <source>
        <dbReference type="ARBA" id="ARBA00022598"/>
    </source>
</evidence>
<name>A0A192ZIJ9_9EUKA</name>
<dbReference type="GO" id="GO:0042709">
    <property type="term" value="C:succinate-CoA ligase complex"/>
    <property type="evidence" value="ECO:0007669"/>
    <property type="project" value="TreeGrafter"/>
</dbReference>
<evidence type="ECO:0000256" key="7">
    <source>
        <dbReference type="ARBA" id="ARBA00063570"/>
    </source>
</evidence>
<dbReference type="PROSITE" id="PS01217">
    <property type="entry name" value="SUCCINYL_COA_LIG_3"/>
    <property type="match status" value="1"/>
</dbReference>
<dbReference type="PANTHER" id="PTHR11815">
    <property type="entry name" value="SUCCINYL-COA SYNTHETASE BETA CHAIN"/>
    <property type="match status" value="1"/>
</dbReference>
<dbReference type="PIRSF" id="PIRSF001554">
    <property type="entry name" value="SucCS_beta"/>
    <property type="match status" value="1"/>
</dbReference>
<feature type="binding site" evidence="8">
    <location>
        <begin position="77"/>
        <end position="79"/>
    </location>
    <ligand>
        <name>ATP</name>
        <dbReference type="ChEBI" id="CHEBI:30616"/>
    </ligand>
</feature>
<dbReference type="InterPro" id="IPR016102">
    <property type="entry name" value="Succinyl-CoA_synth-like"/>
</dbReference>
<evidence type="ECO:0000313" key="12">
    <source>
        <dbReference type="EMBL" id="ANM86747.1"/>
    </source>
</evidence>
<keyword evidence="5 8" id="KW-0547">Nucleotide-binding</keyword>
<dbReference type="InterPro" id="IPR013815">
    <property type="entry name" value="ATP_grasp_subdomain_1"/>
</dbReference>
<dbReference type="FunFam" id="3.30.470.20:FF:000002">
    <property type="entry name" value="Succinate--CoA ligase [ADP-forming] subunit beta"/>
    <property type="match status" value="1"/>
</dbReference>
<feature type="binding site" evidence="8">
    <location>
        <position position="138"/>
    </location>
    <ligand>
        <name>ATP</name>
        <dbReference type="ChEBI" id="CHEBI:30616"/>
    </ligand>
</feature>
<keyword evidence="8" id="KW-0496">Mitochondrion</keyword>
<proteinExistence type="evidence at transcript level"/>
<feature type="binding site" evidence="8">
    <location>
        <position position="295"/>
    </location>
    <ligand>
        <name>substrate</name>
        <note>ligand shared with subunit alpha</note>
    </ligand>
</feature>
<dbReference type="GO" id="GO:0016301">
    <property type="term" value="F:kinase activity"/>
    <property type="evidence" value="ECO:0007669"/>
    <property type="project" value="UniProtKB-KW"/>
</dbReference>
<feature type="binding site" evidence="8">
    <location>
        <position position="244"/>
    </location>
    <ligand>
        <name>Mg(2+)</name>
        <dbReference type="ChEBI" id="CHEBI:18420"/>
    </ligand>
</feature>
<dbReference type="NCBIfam" id="NF001913">
    <property type="entry name" value="PRK00696.1"/>
    <property type="match status" value="1"/>
</dbReference>
<dbReference type="GO" id="GO:0000287">
    <property type="term" value="F:magnesium ion binding"/>
    <property type="evidence" value="ECO:0007669"/>
    <property type="project" value="UniProtKB-UniRule"/>
</dbReference>
<dbReference type="GO" id="GO:0004775">
    <property type="term" value="F:succinate-CoA ligase (ADP-forming) activity"/>
    <property type="evidence" value="ECO:0007669"/>
    <property type="project" value="UniProtKB-UniRule"/>
</dbReference>
<dbReference type="UniPathway" id="UPA00223">
    <property type="reaction ID" value="UER00999"/>
</dbReference>
<gene>
    <name evidence="12" type="primary">STKB</name>
</gene>
<dbReference type="SUPFAM" id="SSF56059">
    <property type="entry name" value="Glutathione synthetase ATP-binding domain-like"/>
    <property type="match status" value="1"/>
</dbReference>
<evidence type="ECO:0000256" key="6">
    <source>
        <dbReference type="ARBA" id="ARBA00022842"/>
    </source>
</evidence>
<sequence>MLSRFKLGSSTSLLKTVTGGFCRFLNIHEHQSHEILREHGVHVPGGKAATAPEEARKVAEELGYDKFVVKAQILAGGRGLGTFKNGFKGGVHLTSNAEGVEDLARKMIGQVLVTKQTGPEGKPVSRVYVSECVQPKRELYFAILMDRTFGGPVMVGSTKGGVSIEDVAKETPEAIHTIPIDFEKGIQRSQAERMAHLLEFPPECMEMAIDNIMHLYDVLVKKDATMVEINPMIETEDKKVLCADAKINFDDNASFRQKSVWAMRDLSQEDPFEVSAAKYDLNFVKLDGSIGCMVNGAGLAMATMDIIKLHGGNPANFLDVGGGADEEQVREALKIVTSDPKVKAIFVNIFGGIMRCDILARGIVNAVQQVGISVPLVVRMKGTNVELGKKILKESGLKMYATDDLTEGAKLAVKAASERM</sequence>
<dbReference type="GO" id="GO:0005524">
    <property type="term" value="F:ATP binding"/>
    <property type="evidence" value="ECO:0007669"/>
    <property type="project" value="UniProtKB-UniRule"/>
</dbReference>
<dbReference type="InterPro" id="IPR005809">
    <property type="entry name" value="Succ_CoA_ligase-like_bsu"/>
</dbReference>
<keyword evidence="12" id="KW-0418">Kinase</keyword>
<dbReference type="Pfam" id="PF08442">
    <property type="entry name" value="ATP-grasp_2"/>
    <property type="match status" value="1"/>
</dbReference>
<dbReference type="InterPro" id="IPR013650">
    <property type="entry name" value="ATP-grasp_succ-CoA_synth-type"/>
</dbReference>
<reference evidence="12" key="1">
    <citation type="journal article" date="2016" name="Mol. Biol. Evol.">
        <title>Novel hydrogenosomes in the microaerophilic jakobid Stygiella incarcerata.</title>
        <authorList>
            <person name="Leger M.M."/>
            <person name="Eme L."/>
            <person name="Hug L.A."/>
            <person name="Roger A.J."/>
        </authorList>
    </citation>
    <scope>NUCLEOTIDE SEQUENCE</scope>
</reference>
<comment type="pathway">
    <text evidence="1 8">Carbohydrate metabolism; tricarboxylic acid cycle; succinate from succinyl-CoA (ligase route): step 1/1.</text>
</comment>
<evidence type="ECO:0000256" key="1">
    <source>
        <dbReference type="ARBA" id="ARBA00005064"/>
    </source>
</evidence>
<comment type="subunit">
    <text evidence="7">Heterodimer of an alpha and a beta subunit. The beta subunit determines specificity for GTP.</text>
</comment>
<keyword evidence="6 8" id="KW-0460">Magnesium</keyword>
<dbReference type="InterPro" id="IPR005811">
    <property type="entry name" value="SUCC_ACL_C"/>
</dbReference>
<comment type="function">
    <text evidence="8">Succinyl-CoA synthetase functions in the citric acid cycle (TCA), coupling the hydrolysis of succinyl-CoA to the synthesis of ATP and thus represents the only step of substrate-level phosphorylation in the TCA. The beta subunit provides nucleotide specificity of the enzyme and binds the substrate succinate, while the binding sites for coenzyme A and phosphate are found in the alpha subunit.</text>
</comment>
<keyword evidence="12" id="KW-0808">Transferase</keyword>
<dbReference type="Pfam" id="PF00549">
    <property type="entry name" value="Ligase_CoA"/>
    <property type="match status" value="1"/>
</dbReference>
<dbReference type="GO" id="GO:0006099">
    <property type="term" value="P:tricarboxylic acid cycle"/>
    <property type="evidence" value="ECO:0007669"/>
    <property type="project" value="UniProtKB-UniRule"/>
</dbReference>
<comment type="catalytic activity">
    <reaction evidence="8">
        <text>succinate + ATP + CoA = succinyl-CoA + ADP + phosphate</text>
        <dbReference type="Rhea" id="RHEA:17661"/>
        <dbReference type="ChEBI" id="CHEBI:30031"/>
        <dbReference type="ChEBI" id="CHEBI:30616"/>
        <dbReference type="ChEBI" id="CHEBI:43474"/>
        <dbReference type="ChEBI" id="CHEBI:57287"/>
        <dbReference type="ChEBI" id="CHEBI:57292"/>
        <dbReference type="ChEBI" id="CHEBI:456216"/>
        <dbReference type="EC" id="6.2.1.5"/>
    </reaction>
</comment>
<dbReference type="PROSITE" id="PS50975">
    <property type="entry name" value="ATP_GRASP"/>
    <property type="match status" value="1"/>
</dbReference>
<dbReference type="Gene3D" id="3.30.470.20">
    <property type="entry name" value="ATP-grasp fold, B domain"/>
    <property type="match status" value="1"/>
</dbReference>
<dbReference type="Gene3D" id="3.30.1490.20">
    <property type="entry name" value="ATP-grasp fold, A domain"/>
    <property type="match status" value="1"/>
</dbReference>
<dbReference type="InterPro" id="IPR011761">
    <property type="entry name" value="ATP-grasp"/>
</dbReference>
<organism evidence="12">
    <name type="scientific">Stygiella incarcerata</name>
    <dbReference type="NCBI Taxonomy" id="1712417"/>
    <lineage>
        <taxon>Eukaryota</taxon>
        <taxon>Discoba</taxon>
        <taxon>Jakobida</taxon>
        <taxon>Andalucina</taxon>
        <taxon>Stygiellidae</taxon>
        <taxon>Stygiella</taxon>
    </lineage>
</organism>
<feature type="binding site" evidence="8">
    <location>
        <position position="230"/>
    </location>
    <ligand>
        <name>Mg(2+)</name>
        <dbReference type="ChEBI" id="CHEBI:18420"/>
    </ligand>
</feature>
<protein>
    <recommendedName>
        <fullName evidence="8">Succinate--CoA ligase [ADP-forming] subunit beta, mitochondrial</fullName>
        <ecNumber evidence="8">6.2.1.5</ecNumber>
    </recommendedName>
    <alternativeName>
        <fullName evidence="8">Succinyl-CoA synthetase beta chain</fullName>
        <shortName evidence="8">SCS-beta</shortName>
    </alternativeName>
</protein>